<dbReference type="GO" id="GO:0003735">
    <property type="term" value="F:structural constituent of ribosome"/>
    <property type="evidence" value="ECO:0007669"/>
    <property type="project" value="InterPro"/>
</dbReference>
<evidence type="ECO:0000313" key="8">
    <source>
        <dbReference type="Proteomes" id="UP000318711"/>
    </source>
</evidence>
<dbReference type="AlphaFoldDB" id="A0A554LX82"/>
<dbReference type="InterPro" id="IPR000456">
    <property type="entry name" value="Ribosomal_bL17"/>
</dbReference>
<dbReference type="Pfam" id="PF01196">
    <property type="entry name" value="Ribosomal_L17"/>
    <property type="match status" value="1"/>
</dbReference>
<gene>
    <name evidence="7" type="ORF">CEN88_106</name>
</gene>
<keyword evidence="3 5" id="KW-0687">Ribonucleoprotein</keyword>
<accession>A0A554LX82</accession>
<dbReference type="SUPFAM" id="SSF64263">
    <property type="entry name" value="Prokaryotic ribosomal protein L17"/>
    <property type="match status" value="1"/>
</dbReference>
<dbReference type="Proteomes" id="UP000318711">
    <property type="component" value="Unassembled WGS sequence"/>
</dbReference>
<name>A0A554LX82_9BACT</name>
<dbReference type="GO" id="GO:0022625">
    <property type="term" value="C:cytosolic large ribosomal subunit"/>
    <property type="evidence" value="ECO:0007669"/>
    <property type="project" value="TreeGrafter"/>
</dbReference>
<dbReference type="InterPro" id="IPR036373">
    <property type="entry name" value="Ribosomal_bL17_sf"/>
</dbReference>
<comment type="caution">
    <text evidence="7">The sequence shown here is derived from an EMBL/GenBank/DDBJ whole genome shotgun (WGS) entry which is preliminary data.</text>
</comment>
<proteinExistence type="inferred from homology"/>
<evidence type="ECO:0000256" key="2">
    <source>
        <dbReference type="ARBA" id="ARBA00022980"/>
    </source>
</evidence>
<evidence type="ECO:0000256" key="3">
    <source>
        <dbReference type="ARBA" id="ARBA00023274"/>
    </source>
</evidence>
<dbReference type="GO" id="GO:0006412">
    <property type="term" value="P:translation"/>
    <property type="evidence" value="ECO:0007669"/>
    <property type="project" value="InterPro"/>
</dbReference>
<dbReference type="PANTHER" id="PTHR14413">
    <property type="entry name" value="RIBOSOMAL PROTEIN L17"/>
    <property type="match status" value="1"/>
</dbReference>
<evidence type="ECO:0000256" key="4">
    <source>
        <dbReference type="ARBA" id="ARBA00035494"/>
    </source>
</evidence>
<comment type="similarity">
    <text evidence="1 5">Belongs to the bacterial ribosomal protein bL17 family.</text>
</comment>
<evidence type="ECO:0000256" key="1">
    <source>
        <dbReference type="ARBA" id="ARBA00008777"/>
    </source>
</evidence>
<evidence type="ECO:0000256" key="5">
    <source>
        <dbReference type="RuleBase" id="RU000660"/>
    </source>
</evidence>
<dbReference type="Gene3D" id="3.90.1030.10">
    <property type="entry name" value="Ribosomal protein L17"/>
    <property type="match status" value="1"/>
</dbReference>
<sequence>MKKTFKLSRRKSSRQLMLRNLATSLLLYEKITTTVSKAKAVRPLLEKIISAGKKNDLVARRRLLSILLDKNAVAKTLEVLSPRYKNVTGGYLEIIRINERLGDGAPMAILQLKKMKIDKKEEEKDDQNKQV</sequence>
<organism evidence="7 8">
    <name type="scientific">Candidatus Berkelbacteria bacterium Licking1014_2</name>
    <dbReference type="NCBI Taxonomy" id="2017146"/>
    <lineage>
        <taxon>Bacteria</taxon>
        <taxon>Candidatus Berkelbacteria</taxon>
    </lineage>
</organism>
<reference evidence="7 8" key="1">
    <citation type="submission" date="2017-07" db="EMBL/GenBank/DDBJ databases">
        <title>Mechanisms for carbon and nitrogen cycling indicate functional differentiation within the Candidate Phyla Radiation.</title>
        <authorList>
            <person name="Danczak R.E."/>
            <person name="Johnston M.D."/>
            <person name="Kenah C."/>
            <person name="Slattery M."/>
            <person name="Wrighton K.C."/>
            <person name="Wilkins M.J."/>
        </authorList>
    </citation>
    <scope>NUCLEOTIDE SEQUENCE [LARGE SCALE GENOMIC DNA]</scope>
    <source>
        <strain evidence="7">Licking1014_2</strain>
    </source>
</reference>
<evidence type="ECO:0000313" key="7">
    <source>
        <dbReference type="EMBL" id="TSC97229.1"/>
    </source>
</evidence>
<dbReference type="PANTHER" id="PTHR14413:SF16">
    <property type="entry name" value="LARGE RIBOSOMAL SUBUNIT PROTEIN BL17M"/>
    <property type="match status" value="1"/>
</dbReference>
<evidence type="ECO:0000256" key="6">
    <source>
        <dbReference type="RuleBase" id="RU000661"/>
    </source>
</evidence>
<protein>
    <recommendedName>
        <fullName evidence="4 6">50S ribosomal protein L17</fullName>
    </recommendedName>
</protein>
<keyword evidence="2 5" id="KW-0689">Ribosomal protein</keyword>
<dbReference type="NCBIfam" id="TIGR00059">
    <property type="entry name" value="L17"/>
    <property type="match status" value="1"/>
</dbReference>
<dbReference type="EMBL" id="VMGL01000008">
    <property type="protein sequence ID" value="TSC97229.1"/>
    <property type="molecule type" value="Genomic_DNA"/>
</dbReference>